<reference evidence="2" key="1">
    <citation type="journal article" date="2010" name="Genome Biol.">
        <title>Genome sequence of the necrotrophic plant pathogen Pythium ultimum reveals original pathogenicity mechanisms and effector repertoire.</title>
        <authorList>
            <person name="Levesque C.A."/>
            <person name="Brouwer H."/>
            <person name="Cano L."/>
            <person name="Hamilton J.P."/>
            <person name="Holt C."/>
            <person name="Huitema E."/>
            <person name="Raffaele S."/>
            <person name="Robideau G.P."/>
            <person name="Thines M."/>
            <person name="Win J."/>
            <person name="Zerillo M.M."/>
            <person name="Beakes G.W."/>
            <person name="Boore J.L."/>
            <person name="Busam D."/>
            <person name="Dumas B."/>
            <person name="Ferriera S."/>
            <person name="Fuerstenberg S.I."/>
            <person name="Gachon C.M."/>
            <person name="Gaulin E."/>
            <person name="Govers F."/>
            <person name="Grenville-Briggs L."/>
            <person name="Horner N."/>
            <person name="Hostetler J."/>
            <person name="Jiang R.H."/>
            <person name="Johnson J."/>
            <person name="Krajaejun T."/>
            <person name="Lin H."/>
            <person name="Meijer H.J."/>
            <person name="Moore B."/>
            <person name="Morris P."/>
            <person name="Phuntmart V."/>
            <person name="Puiu D."/>
            <person name="Shetty J."/>
            <person name="Stajich J.E."/>
            <person name="Tripathy S."/>
            <person name="Wawra S."/>
            <person name="van West P."/>
            <person name="Whitty B.R."/>
            <person name="Coutinho P.M."/>
            <person name="Henrissat B."/>
            <person name="Martin F."/>
            <person name="Thomas P.D."/>
            <person name="Tyler B.M."/>
            <person name="De Vries R.P."/>
            <person name="Kamoun S."/>
            <person name="Yandell M."/>
            <person name="Tisserat N."/>
            <person name="Buell C.R."/>
        </authorList>
    </citation>
    <scope>NUCLEOTIDE SEQUENCE</scope>
    <source>
        <strain evidence="2">DAOM:BR144</strain>
    </source>
</reference>
<evidence type="ECO:0000313" key="2">
    <source>
        <dbReference type="Proteomes" id="UP000019132"/>
    </source>
</evidence>
<reference evidence="1" key="3">
    <citation type="submission" date="2015-02" db="UniProtKB">
        <authorList>
            <consortium name="EnsemblProtists"/>
        </authorList>
    </citation>
    <scope>IDENTIFICATION</scope>
    <source>
        <strain evidence="1">DAOM BR144</strain>
    </source>
</reference>
<protein>
    <submittedName>
        <fullName evidence="1">Uncharacterized protein</fullName>
    </submittedName>
</protein>
<dbReference type="EMBL" id="GL376597">
    <property type="status" value="NOT_ANNOTATED_CDS"/>
    <property type="molecule type" value="Genomic_DNA"/>
</dbReference>
<dbReference type="InterPro" id="IPR001544">
    <property type="entry name" value="Aminotrans_IV"/>
</dbReference>
<dbReference type="Gene3D" id="3.20.10.10">
    <property type="entry name" value="D-amino Acid Aminotransferase, subunit A, domain 2"/>
    <property type="match status" value="1"/>
</dbReference>
<dbReference type="AlphaFoldDB" id="K3X8N5"/>
<name>K3X8N5_GLOUD</name>
<dbReference type="PANTHER" id="PTHR47703:SF2">
    <property type="entry name" value="D-AMINOACID AMINOTRANSFERASE-LIKE PLP-DEPENDENT ENZYMES SUPERFAMILY PROTEIN"/>
    <property type="match status" value="1"/>
</dbReference>
<dbReference type="InterPro" id="IPR036038">
    <property type="entry name" value="Aminotransferase-like"/>
</dbReference>
<dbReference type="Proteomes" id="UP000019132">
    <property type="component" value="Unassembled WGS sequence"/>
</dbReference>
<reference evidence="2" key="2">
    <citation type="submission" date="2010-04" db="EMBL/GenBank/DDBJ databases">
        <authorList>
            <person name="Buell R."/>
            <person name="Hamilton J."/>
            <person name="Hostetler J."/>
        </authorList>
    </citation>
    <scope>NUCLEOTIDE SEQUENCE [LARGE SCALE GENOMIC DNA]</scope>
    <source>
        <strain evidence="2">DAOM:BR144</strain>
    </source>
</reference>
<accession>K3X8N5</accession>
<keyword evidence="2" id="KW-1185">Reference proteome</keyword>
<organism evidence="1 2">
    <name type="scientific">Globisporangium ultimum (strain ATCC 200006 / CBS 805.95 / DAOM BR144)</name>
    <name type="common">Pythium ultimum</name>
    <dbReference type="NCBI Taxonomy" id="431595"/>
    <lineage>
        <taxon>Eukaryota</taxon>
        <taxon>Sar</taxon>
        <taxon>Stramenopiles</taxon>
        <taxon>Oomycota</taxon>
        <taxon>Peronosporomycetes</taxon>
        <taxon>Pythiales</taxon>
        <taxon>Pythiaceae</taxon>
        <taxon>Globisporangium</taxon>
    </lineage>
</organism>
<dbReference type="GO" id="GO:0003824">
    <property type="term" value="F:catalytic activity"/>
    <property type="evidence" value="ECO:0007669"/>
    <property type="project" value="InterPro"/>
</dbReference>
<dbReference type="PANTHER" id="PTHR47703">
    <property type="entry name" value="D-AMINOACID AMINOTRANSFERASE-LIKE PLP-DEPENDENT ENZYMES SUPERFAMILY PROTEIN"/>
    <property type="match status" value="1"/>
</dbReference>
<dbReference type="SUPFAM" id="SSF56752">
    <property type="entry name" value="D-aminoacid aminotransferase-like PLP-dependent enzymes"/>
    <property type="match status" value="1"/>
</dbReference>
<dbReference type="InterPro" id="IPR043132">
    <property type="entry name" value="BCAT-like_C"/>
</dbReference>
<dbReference type="VEuPathDB" id="FungiDB:PYU1_G013555"/>
<dbReference type="eggNOG" id="ENOG502QREQ">
    <property type="taxonomic scope" value="Eukaryota"/>
</dbReference>
<dbReference type="Pfam" id="PF01063">
    <property type="entry name" value="Aminotran_4"/>
    <property type="match status" value="1"/>
</dbReference>
<dbReference type="InParanoid" id="K3X8N5"/>
<dbReference type="OMA" id="VLCHIGL"/>
<evidence type="ECO:0000313" key="1">
    <source>
        <dbReference type="EnsemblProtists" id="PYU1_T013584"/>
    </source>
</evidence>
<dbReference type="HOGENOM" id="CLU_077041_0_0_1"/>
<proteinExistence type="predicted"/>
<sequence>MSTAAAALRANTQLLVAAAKNGRAIACDVDATKFILAYPRGAYTGARTVEQTKIFDYEGHIARLVNSTLAMQPKQDELAPSAAAVETVLRPRTEATLRAAMQSLHQQFDAKPTEEYKITVLVCSAEGDAASTATISAKDDPLKSADIYCHIGLLPPLRSGRVKLVIAGSPRENASAKDSAWVRERKAIYDAMPPDVEEIILMEPATHLLLEGSQTNFYAICGGTIYTAEDGILKGTVRSLVLEVCQEYGIPVVLTPPSLDGIDEWEGCFISSTSRLVLGAASIAYEDPVSKEKKIKSFESNSVLDTIIESVRQSVVRKSTAVF</sequence>
<dbReference type="EnsemblProtists" id="PYU1_T013584">
    <property type="protein sequence ID" value="PYU1_T013584"/>
    <property type="gene ID" value="PYU1_G013555"/>
</dbReference>